<organism evidence="1 2">
    <name type="scientific">Elysia crispata</name>
    <name type="common">lettuce slug</name>
    <dbReference type="NCBI Taxonomy" id="231223"/>
    <lineage>
        <taxon>Eukaryota</taxon>
        <taxon>Metazoa</taxon>
        <taxon>Spiralia</taxon>
        <taxon>Lophotrochozoa</taxon>
        <taxon>Mollusca</taxon>
        <taxon>Gastropoda</taxon>
        <taxon>Heterobranchia</taxon>
        <taxon>Euthyneura</taxon>
        <taxon>Panpulmonata</taxon>
        <taxon>Sacoglossa</taxon>
        <taxon>Placobranchoidea</taxon>
        <taxon>Plakobranchidae</taxon>
        <taxon>Elysia</taxon>
    </lineage>
</organism>
<name>A0AAE0YF66_9GAST</name>
<protein>
    <submittedName>
        <fullName evidence="1">Uncharacterized protein</fullName>
    </submittedName>
</protein>
<comment type="caution">
    <text evidence="1">The sequence shown here is derived from an EMBL/GenBank/DDBJ whole genome shotgun (WGS) entry which is preliminary data.</text>
</comment>
<dbReference type="Proteomes" id="UP001283361">
    <property type="component" value="Unassembled WGS sequence"/>
</dbReference>
<evidence type="ECO:0000313" key="2">
    <source>
        <dbReference type="Proteomes" id="UP001283361"/>
    </source>
</evidence>
<dbReference type="AlphaFoldDB" id="A0AAE0YF66"/>
<evidence type="ECO:0000313" key="1">
    <source>
        <dbReference type="EMBL" id="KAK3743167.1"/>
    </source>
</evidence>
<accession>A0AAE0YF66</accession>
<reference evidence="1" key="1">
    <citation type="journal article" date="2023" name="G3 (Bethesda)">
        <title>A reference genome for the long-term kleptoplast-retaining sea slug Elysia crispata morphotype clarki.</title>
        <authorList>
            <person name="Eastman K.E."/>
            <person name="Pendleton A.L."/>
            <person name="Shaikh M.A."/>
            <person name="Suttiyut T."/>
            <person name="Ogas R."/>
            <person name="Tomko P."/>
            <person name="Gavelis G."/>
            <person name="Widhalm J.R."/>
            <person name="Wisecaver J.H."/>
        </authorList>
    </citation>
    <scope>NUCLEOTIDE SEQUENCE</scope>
    <source>
        <strain evidence="1">ECLA1</strain>
    </source>
</reference>
<sequence length="84" mass="9191">MPLVNCKESAKGLRDGGMDDTSFIAQVASVHCKQQRTGARAVQKRNTSIKILKKSSGMVPTGYDSNMGRQTSHLFSNEYKTIIA</sequence>
<gene>
    <name evidence="1" type="ORF">RRG08_064023</name>
</gene>
<keyword evidence="2" id="KW-1185">Reference proteome</keyword>
<proteinExistence type="predicted"/>
<dbReference type="EMBL" id="JAWDGP010006323">
    <property type="protein sequence ID" value="KAK3743167.1"/>
    <property type="molecule type" value="Genomic_DNA"/>
</dbReference>